<keyword evidence="3" id="KW-0413">Isomerase</keyword>
<sequence length="168" mass="19195">MTLNKMKLDSFKGFSTESTNENVGRNKNHSRQEGRNTVFVPFLHPLKSSKFCELRVQRLQNSHFVIAHIEITKLDVDLIVDNVAINFSSIISREELLSTFFVRRNNVIKNSSLPMLTTLLFFIVDNIFVNNVASGFGGKLQKNVNNNVFNNVTVRCVTVRWESTLRSS</sequence>
<reference evidence="3" key="1">
    <citation type="journal article" date="2014" name="PLoS ONE">
        <title>Transcriptome-Based Identification of ABC Transporters in the Western Tarnished Plant Bug Lygus hesperus.</title>
        <authorList>
            <person name="Hull J.J."/>
            <person name="Chaney K."/>
            <person name="Geib S.M."/>
            <person name="Fabrick J.A."/>
            <person name="Brent C.S."/>
            <person name="Walsh D."/>
            <person name="Lavine L.C."/>
        </authorList>
    </citation>
    <scope>NUCLEOTIDE SEQUENCE</scope>
</reference>
<organism evidence="3">
    <name type="scientific">Lygus hesperus</name>
    <name type="common">Western plant bug</name>
    <dbReference type="NCBI Taxonomy" id="30085"/>
    <lineage>
        <taxon>Eukaryota</taxon>
        <taxon>Metazoa</taxon>
        <taxon>Ecdysozoa</taxon>
        <taxon>Arthropoda</taxon>
        <taxon>Hexapoda</taxon>
        <taxon>Insecta</taxon>
        <taxon>Pterygota</taxon>
        <taxon>Neoptera</taxon>
        <taxon>Paraneoptera</taxon>
        <taxon>Hemiptera</taxon>
        <taxon>Heteroptera</taxon>
        <taxon>Panheteroptera</taxon>
        <taxon>Cimicomorpha</taxon>
        <taxon>Miridae</taxon>
        <taxon>Mirini</taxon>
        <taxon>Lygus</taxon>
    </lineage>
</organism>
<reference evidence="3" key="2">
    <citation type="submission" date="2014-07" db="EMBL/GenBank/DDBJ databases">
        <authorList>
            <person name="Hull J."/>
        </authorList>
    </citation>
    <scope>NUCLEOTIDE SEQUENCE</scope>
</reference>
<proteinExistence type="predicted"/>
<name>A0A0A9WE36_LYGHE</name>
<dbReference type="AlphaFoldDB" id="A0A0A9WE36"/>
<gene>
    <name evidence="3" type="primary">gmhA_1</name>
    <name evidence="2" type="synonym">gmhA_0</name>
    <name evidence="2" type="ORF">CM83_57582</name>
    <name evidence="3" type="ORF">CM83_57586</name>
</gene>
<dbReference type="EMBL" id="GBHO01038813">
    <property type="protein sequence ID" value="JAG04791.1"/>
    <property type="molecule type" value="Transcribed_RNA"/>
</dbReference>
<feature type="compositionally biased region" description="Basic and acidic residues" evidence="1">
    <location>
        <begin position="1"/>
        <end position="10"/>
    </location>
</feature>
<feature type="region of interest" description="Disordered" evidence="1">
    <location>
        <begin position="1"/>
        <end position="31"/>
    </location>
</feature>
<evidence type="ECO:0000313" key="3">
    <source>
        <dbReference type="EMBL" id="JAG04793.1"/>
    </source>
</evidence>
<dbReference type="GO" id="GO:0016853">
    <property type="term" value="F:isomerase activity"/>
    <property type="evidence" value="ECO:0007669"/>
    <property type="project" value="UniProtKB-KW"/>
</dbReference>
<evidence type="ECO:0000256" key="1">
    <source>
        <dbReference type="SAM" id="MobiDB-lite"/>
    </source>
</evidence>
<dbReference type="EMBL" id="GBHO01038811">
    <property type="protein sequence ID" value="JAG04793.1"/>
    <property type="molecule type" value="Transcribed_RNA"/>
</dbReference>
<accession>A0A0A9WE36</accession>
<protein>
    <submittedName>
        <fullName evidence="3">Phosphoheptose isomerase</fullName>
    </submittedName>
</protein>
<evidence type="ECO:0000313" key="2">
    <source>
        <dbReference type="EMBL" id="JAG04791.1"/>
    </source>
</evidence>
<feature type="compositionally biased region" description="Polar residues" evidence="1">
    <location>
        <begin position="13"/>
        <end position="25"/>
    </location>
</feature>